<dbReference type="RefSeq" id="WP_277411235.1">
    <property type="nucleotide sequence ID" value="NZ_CP114203.1"/>
</dbReference>
<dbReference type="GeneID" id="301331530"/>
<sequence>MNPAMAGLLGAISGALVTGSATTIGPLLLQRHKDRAEGHQRSKEETAKKVDLVNDVGVQCRAWLLYLSRSLQDRQAGSPATLAEFDEKCEGLRTAAEGALAQAANAGYALSNSGLADALRALEDQVRVALLLPAHTEDLTQLHTQASSYFTPREVVTLRMLDEVLHDRPPTDPTSGTVFERRFLA</sequence>
<evidence type="ECO:0000313" key="2">
    <source>
        <dbReference type="Proteomes" id="UP001210169"/>
    </source>
</evidence>
<organism evidence="1 2">
    <name type="scientific">Streptomyces nigrescens</name>
    <dbReference type="NCBI Taxonomy" id="1920"/>
    <lineage>
        <taxon>Bacteria</taxon>
        <taxon>Bacillati</taxon>
        <taxon>Actinomycetota</taxon>
        <taxon>Actinomycetes</taxon>
        <taxon>Kitasatosporales</taxon>
        <taxon>Streptomycetaceae</taxon>
        <taxon>Streptomyces</taxon>
    </lineage>
</organism>
<dbReference type="EMBL" id="CP114203">
    <property type="protein sequence ID" value="WAU04120.1"/>
    <property type="molecule type" value="Genomic_DNA"/>
</dbReference>
<protein>
    <recommendedName>
        <fullName evidence="3">Secreted protein</fullName>
    </recommendedName>
</protein>
<keyword evidence="2" id="KW-1185">Reference proteome</keyword>
<gene>
    <name evidence="1" type="ORF">STRNI_002354</name>
</gene>
<accession>A0ABY7IZK1</accession>
<proteinExistence type="predicted"/>
<evidence type="ECO:0000313" key="1">
    <source>
        <dbReference type="EMBL" id="WAU04120.1"/>
    </source>
</evidence>
<name>A0ABY7IZK1_STRNI</name>
<evidence type="ECO:0008006" key="3">
    <source>
        <dbReference type="Google" id="ProtNLM"/>
    </source>
</evidence>
<dbReference type="Proteomes" id="UP001210169">
    <property type="component" value="Chromosome"/>
</dbReference>
<reference evidence="1 2" key="1">
    <citation type="submission" date="2022-12" db="EMBL/GenBank/DDBJ databases">
        <authorList>
            <person name="Ruckert C."/>
            <person name="Busche T."/>
            <person name="Kalinowski J."/>
            <person name="Wittmann C."/>
        </authorList>
    </citation>
    <scope>NUCLEOTIDE SEQUENCE [LARGE SCALE GENOMIC DNA]</scope>
    <source>
        <strain evidence="1 2">DSM 40276</strain>
    </source>
</reference>